<name>A0A6A5TIL3_9PLEO</name>
<dbReference type="Proteomes" id="UP000800035">
    <property type="component" value="Unassembled WGS sequence"/>
</dbReference>
<evidence type="ECO:0000313" key="3">
    <source>
        <dbReference type="Proteomes" id="UP000800035"/>
    </source>
</evidence>
<evidence type="ECO:0000256" key="1">
    <source>
        <dbReference type="SAM" id="MobiDB-lite"/>
    </source>
</evidence>
<reference evidence="2" key="1">
    <citation type="journal article" date="2020" name="Stud. Mycol.">
        <title>101 Dothideomycetes genomes: a test case for predicting lifestyles and emergence of pathogens.</title>
        <authorList>
            <person name="Haridas S."/>
            <person name="Albert R."/>
            <person name="Binder M."/>
            <person name="Bloem J."/>
            <person name="Labutti K."/>
            <person name="Salamov A."/>
            <person name="Andreopoulos B."/>
            <person name="Baker S."/>
            <person name="Barry K."/>
            <person name="Bills G."/>
            <person name="Bluhm B."/>
            <person name="Cannon C."/>
            <person name="Castanera R."/>
            <person name="Culley D."/>
            <person name="Daum C."/>
            <person name="Ezra D."/>
            <person name="Gonzalez J."/>
            <person name="Henrissat B."/>
            <person name="Kuo A."/>
            <person name="Liang C."/>
            <person name="Lipzen A."/>
            <person name="Lutzoni F."/>
            <person name="Magnuson J."/>
            <person name="Mondo S."/>
            <person name="Nolan M."/>
            <person name="Ohm R."/>
            <person name="Pangilinan J."/>
            <person name="Park H.-J."/>
            <person name="Ramirez L."/>
            <person name="Alfaro M."/>
            <person name="Sun H."/>
            <person name="Tritt A."/>
            <person name="Yoshinaga Y."/>
            <person name="Zwiers L.-H."/>
            <person name="Turgeon B."/>
            <person name="Goodwin S."/>
            <person name="Spatafora J."/>
            <person name="Crous P."/>
            <person name="Grigoriev I."/>
        </authorList>
    </citation>
    <scope>NUCLEOTIDE SEQUENCE</scope>
    <source>
        <strain evidence="2">CBS 675.92</strain>
    </source>
</reference>
<proteinExistence type="predicted"/>
<evidence type="ECO:0000313" key="2">
    <source>
        <dbReference type="EMBL" id="KAF1950646.1"/>
    </source>
</evidence>
<protein>
    <submittedName>
        <fullName evidence="2">Uncharacterized protein</fullName>
    </submittedName>
</protein>
<dbReference type="OrthoDB" id="10668082at2759"/>
<accession>A0A6A5TIL3</accession>
<feature type="region of interest" description="Disordered" evidence="1">
    <location>
        <begin position="298"/>
        <end position="332"/>
    </location>
</feature>
<gene>
    <name evidence="2" type="ORF">CC80DRAFT_598061</name>
</gene>
<dbReference type="AlphaFoldDB" id="A0A6A5TIL3"/>
<sequence length="332" mass="36132">MNIKFLKTAIIMSTNATCRPLMKAKKAAKKTAVRIVDPTPKTPSDSEKQRVDTPINLTTYELGCFACEYSSPEEQKKCPACKPSGTSPSSKKNLRAATRVQNRALPITTSANAASIFNAYPDEKEAVDTLRKLAGFNTESSYSSIARTRPGKKILTLVGENPAQSTPAISLSSAENEAPTMDLKTWIVLGKCGHDGHGVHIITKEKVSRKKKHAWKCKCNKCVVAYWMNGGAKMLNGVVDEESNKKWNSWDFGENEAESKLKAWRLPGTLGGGNEMVASSLGEGSDECLRSVYAAQGGSPMALSREEEVVENASPKKSRKKLVRSSVKMASR</sequence>
<organism evidence="2 3">
    <name type="scientific">Byssothecium circinans</name>
    <dbReference type="NCBI Taxonomy" id="147558"/>
    <lineage>
        <taxon>Eukaryota</taxon>
        <taxon>Fungi</taxon>
        <taxon>Dikarya</taxon>
        <taxon>Ascomycota</taxon>
        <taxon>Pezizomycotina</taxon>
        <taxon>Dothideomycetes</taxon>
        <taxon>Pleosporomycetidae</taxon>
        <taxon>Pleosporales</taxon>
        <taxon>Massarineae</taxon>
        <taxon>Massarinaceae</taxon>
        <taxon>Byssothecium</taxon>
    </lineage>
</organism>
<dbReference type="EMBL" id="ML977024">
    <property type="protein sequence ID" value="KAF1950646.1"/>
    <property type="molecule type" value="Genomic_DNA"/>
</dbReference>
<keyword evidence="3" id="KW-1185">Reference proteome</keyword>